<dbReference type="OrthoDB" id="7874847at2"/>
<evidence type="ECO:0000313" key="1">
    <source>
        <dbReference type="EMBL" id="KEP68794.1"/>
    </source>
</evidence>
<comment type="caution">
    <text evidence="1">The sequence shown here is derived from an EMBL/GenBank/DDBJ whole genome shotgun (WGS) entry which is preliminary data.</text>
</comment>
<accession>A0A074TAT8</accession>
<dbReference type="RefSeq" id="WP_038067978.1">
    <property type="nucleotide sequence ID" value="NZ_FOVB01000006.1"/>
</dbReference>
<keyword evidence="2" id="KW-1185">Reference proteome</keyword>
<sequence>MKSNLLDLNVIFQTQTERAVCVRTEEDGRDIWIPKSQCEIEPVEGDELSRGCLAMIIAPETVLFEKEMI</sequence>
<name>A0A074TAT8_9RHOB</name>
<evidence type="ECO:0000313" key="2">
    <source>
        <dbReference type="Proteomes" id="UP000027725"/>
    </source>
</evidence>
<reference evidence="1 2" key="1">
    <citation type="submission" date="2014-03" db="EMBL/GenBank/DDBJ databases">
        <title>The draft genome sequence of Thioclava dalianensis DLFJ1-1.</title>
        <authorList>
            <person name="Lai Q."/>
            <person name="Shao Z."/>
        </authorList>
    </citation>
    <scope>NUCLEOTIDE SEQUENCE [LARGE SCALE GENOMIC DNA]</scope>
    <source>
        <strain evidence="1 2">DLFJ1-1</strain>
    </source>
</reference>
<dbReference type="EMBL" id="JHEH01000023">
    <property type="protein sequence ID" value="KEP68794.1"/>
    <property type="molecule type" value="Genomic_DNA"/>
</dbReference>
<gene>
    <name evidence="1" type="ORF">DL1_08590</name>
</gene>
<dbReference type="Proteomes" id="UP000027725">
    <property type="component" value="Unassembled WGS sequence"/>
</dbReference>
<proteinExistence type="predicted"/>
<dbReference type="AlphaFoldDB" id="A0A074TAT8"/>
<protein>
    <submittedName>
        <fullName evidence="1">Uncharacterized protein</fullName>
    </submittedName>
</protein>
<dbReference type="STRING" id="1185766.SAMN05216224_10669"/>
<organism evidence="1 2">
    <name type="scientific">Thioclava dalianensis</name>
    <dbReference type="NCBI Taxonomy" id="1185766"/>
    <lineage>
        <taxon>Bacteria</taxon>
        <taxon>Pseudomonadati</taxon>
        <taxon>Pseudomonadota</taxon>
        <taxon>Alphaproteobacteria</taxon>
        <taxon>Rhodobacterales</taxon>
        <taxon>Paracoccaceae</taxon>
        <taxon>Thioclava</taxon>
    </lineage>
</organism>